<dbReference type="OrthoDB" id="9788101at2"/>
<keyword evidence="3" id="KW-1185">Reference proteome</keyword>
<organism evidence="2 3">
    <name type="scientific">Niastella yeongjuensis</name>
    <dbReference type="NCBI Taxonomy" id="354355"/>
    <lineage>
        <taxon>Bacteria</taxon>
        <taxon>Pseudomonadati</taxon>
        <taxon>Bacteroidota</taxon>
        <taxon>Chitinophagia</taxon>
        <taxon>Chitinophagales</taxon>
        <taxon>Chitinophagaceae</taxon>
        <taxon>Niastella</taxon>
    </lineage>
</organism>
<evidence type="ECO:0000313" key="3">
    <source>
        <dbReference type="Proteomes" id="UP000192610"/>
    </source>
</evidence>
<comment type="caution">
    <text evidence="2">The sequence shown here is derived from an EMBL/GenBank/DDBJ whole genome shotgun (WGS) entry which is preliminary data.</text>
</comment>
<gene>
    <name evidence="2" type="ORF">A4H97_32450</name>
</gene>
<dbReference type="STRING" id="354355.SAMN05660816_03461"/>
<dbReference type="Proteomes" id="UP000192610">
    <property type="component" value="Unassembled WGS sequence"/>
</dbReference>
<feature type="domain" description="Glycosyltransferase 2-like" evidence="1">
    <location>
        <begin position="7"/>
        <end position="128"/>
    </location>
</feature>
<evidence type="ECO:0000259" key="1">
    <source>
        <dbReference type="Pfam" id="PF00535"/>
    </source>
</evidence>
<dbReference type="EMBL" id="LVXG01000029">
    <property type="protein sequence ID" value="OQP45456.1"/>
    <property type="molecule type" value="Genomic_DNA"/>
</dbReference>
<dbReference type="PANTHER" id="PTHR22916:SF3">
    <property type="entry name" value="UDP-GLCNAC:BETAGAL BETA-1,3-N-ACETYLGLUCOSAMINYLTRANSFERASE-LIKE PROTEIN 1"/>
    <property type="match status" value="1"/>
</dbReference>
<dbReference type="Pfam" id="PF00535">
    <property type="entry name" value="Glycos_transf_2"/>
    <property type="match status" value="1"/>
</dbReference>
<sequence>MQSPLITIIIPSFNASAFIKGALNSLLQQSFTAFEVLVMDGISKDNTVAIVQDIASRDNRVRISSEKDAGIYDAMNKGVRLAAGEWLYFLGADDALYDATVLEKVAAVLTETDADLVYGNVLMSNLNHWYDGPFDYDKLLRKNISHQAIFYKRKLFSLVESYDLAYKTHADWAFNINCFNQPAVKSQYMNVLVANFSVGGASSQHDVPFLREFLLPARLAWLQQTGTASLKQLQRYDEWWRLFRNAGIRTDVQFAMYSQGMRAPRVLVNMYKWQARISPALLKKGPLSKGFMLLNYIINRIAIK</sequence>
<dbReference type="InterPro" id="IPR029044">
    <property type="entry name" value="Nucleotide-diphossugar_trans"/>
</dbReference>
<dbReference type="InterPro" id="IPR001173">
    <property type="entry name" value="Glyco_trans_2-like"/>
</dbReference>
<proteinExistence type="predicted"/>
<dbReference type="PANTHER" id="PTHR22916">
    <property type="entry name" value="GLYCOSYLTRANSFERASE"/>
    <property type="match status" value="1"/>
</dbReference>
<evidence type="ECO:0000313" key="2">
    <source>
        <dbReference type="EMBL" id="OQP45456.1"/>
    </source>
</evidence>
<reference evidence="3" key="1">
    <citation type="submission" date="2016-04" db="EMBL/GenBank/DDBJ databases">
        <authorList>
            <person name="Chen L."/>
            <person name="Zhuang W."/>
            <person name="Wang G."/>
        </authorList>
    </citation>
    <scope>NUCLEOTIDE SEQUENCE [LARGE SCALE GENOMIC DNA]</scope>
    <source>
        <strain evidence="3">17621</strain>
    </source>
</reference>
<protein>
    <recommendedName>
        <fullName evidence="1">Glycosyltransferase 2-like domain-containing protein</fullName>
    </recommendedName>
</protein>
<dbReference type="RefSeq" id="WP_081202311.1">
    <property type="nucleotide sequence ID" value="NZ_FOCZ01000006.1"/>
</dbReference>
<accession>A0A1V9EH63</accession>
<dbReference type="Gene3D" id="3.90.550.10">
    <property type="entry name" value="Spore Coat Polysaccharide Biosynthesis Protein SpsA, Chain A"/>
    <property type="match status" value="1"/>
</dbReference>
<dbReference type="SUPFAM" id="SSF53448">
    <property type="entry name" value="Nucleotide-diphospho-sugar transferases"/>
    <property type="match status" value="1"/>
</dbReference>
<dbReference type="AlphaFoldDB" id="A0A1V9EH63"/>
<name>A0A1V9EH63_9BACT</name>
<dbReference type="GO" id="GO:0016758">
    <property type="term" value="F:hexosyltransferase activity"/>
    <property type="evidence" value="ECO:0007669"/>
    <property type="project" value="UniProtKB-ARBA"/>
</dbReference>
<dbReference type="CDD" id="cd06433">
    <property type="entry name" value="GT_2_WfgS_like"/>
    <property type="match status" value="1"/>
</dbReference>